<evidence type="ECO:0000259" key="5">
    <source>
        <dbReference type="PROSITE" id="PS50931"/>
    </source>
</evidence>
<evidence type="ECO:0000256" key="3">
    <source>
        <dbReference type="ARBA" id="ARBA00023125"/>
    </source>
</evidence>
<sequence length="292" mass="32966">MDKNAFDWNHARVFLTVANMGSLTAAADAHDLSQSTLSRQMSSLEAQLGLTLFERMGRGIQVTDAGHQLIRYIEVMQEAATQMSLSAKGQSESLRGSVTLAVSELDAAFRIPSIVKHIREQAPELQLNIEVSNAMSNLKTREADIAIRNKRPEQADLITRKLAMEPIDLFGREEYVSQLERTDYKNVQIIGFDQQEKVIGMLNQRGWSVGVENFQVTTSFQWLHVVLAHQGDSMIILPTDIGNRLGFKAVRRSEQPLFELPVWLVSHRELRTNPRVRFVFDQLATGLDYIDA</sequence>
<dbReference type="EMBL" id="FLRA01000035">
    <property type="protein sequence ID" value="SBT19343.1"/>
    <property type="molecule type" value="Genomic_DNA"/>
</dbReference>
<dbReference type="InterPro" id="IPR005119">
    <property type="entry name" value="LysR_subst-bd"/>
</dbReference>
<comment type="similarity">
    <text evidence="1">Belongs to the LysR transcriptional regulatory family.</text>
</comment>
<proteinExistence type="inferred from homology"/>
<evidence type="ECO:0000256" key="4">
    <source>
        <dbReference type="ARBA" id="ARBA00023163"/>
    </source>
</evidence>
<accession>A0A1C3JVX0</accession>
<evidence type="ECO:0000256" key="1">
    <source>
        <dbReference type="ARBA" id="ARBA00009437"/>
    </source>
</evidence>
<dbReference type="Proteomes" id="UP000092840">
    <property type="component" value="Unassembled WGS sequence"/>
</dbReference>
<dbReference type="Proteomes" id="UP000092871">
    <property type="component" value="Unassembled WGS sequence"/>
</dbReference>
<feature type="domain" description="HTH lysR-type" evidence="5">
    <location>
        <begin position="6"/>
        <end position="63"/>
    </location>
</feature>
<evidence type="ECO:0000313" key="6">
    <source>
        <dbReference type="EMBL" id="SBT19343.1"/>
    </source>
</evidence>
<reference evidence="7 8" key="1">
    <citation type="submission" date="2016-06" db="EMBL/GenBank/DDBJ databases">
        <authorList>
            <person name="Rodrigo-Torres L."/>
            <person name="Arahal D.R."/>
        </authorList>
    </citation>
    <scope>NUCLEOTIDE SEQUENCE [LARGE SCALE GENOMIC DNA]</scope>
    <source>
        <strain evidence="7 8">CECT 5116</strain>
    </source>
</reference>
<reference evidence="6 9" key="2">
    <citation type="submission" date="2016-06" db="EMBL/GenBank/DDBJ databases">
        <authorList>
            <person name="Kjaerup R.B."/>
            <person name="Dalgaard T.S."/>
            <person name="Juul-Madsen H.R."/>
        </authorList>
    </citation>
    <scope>NUCLEOTIDE SEQUENCE [LARGE SCALE GENOMIC DNA]</scope>
    <source>
        <strain evidence="6 9">CECT 5115</strain>
    </source>
</reference>
<keyword evidence="2" id="KW-0805">Transcription regulation</keyword>
<dbReference type="AlphaFoldDB" id="A0A1C3JVX0"/>
<dbReference type="PANTHER" id="PTHR30126">
    <property type="entry name" value="HTH-TYPE TRANSCRIPTIONAL REGULATOR"/>
    <property type="match status" value="1"/>
</dbReference>
<dbReference type="EMBL" id="FLRB01000035">
    <property type="protein sequence ID" value="SBT22833.1"/>
    <property type="molecule type" value="Genomic_DNA"/>
</dbReference>
<dbReference type="Pfam" id="PF03466">
    <property type="entry name" value="LysR_substrate"/>
    <property type="match status" value="1"/>
</dbReference>
<dbReference type="InterPro" id="IPR000847">
    <property type="entry name" value="LysR_HTH_N"/>
</dbReference>
<dbReference type="OrthoDB" id="570111at2"/>
<dbReference type="PROSITE" id="PS50931">
    <property type="entry name" value="HTH_LYSR"/>
    <property type="match status" value="1"/>
</dbReference>
<keyword evidence="4" id="KW-0804">Transcription</keyword>
<name>A0A1C3JVX0_9GAMM</name>
<evidence type="ECO:0000256" key="2">
    <source>
        <dbReference type="ARBA" id="ARBA00023015"/>
    </source>
</evidence>
<protein>
    <submittedName>
        <fullName evidence="6">HTH-type transcriptional regulator GltC</fullName>
    </submittedName>
</protein>
<dbReference type="Pfam" id="PF00126">
    <property type="entry name" value="HTH_1"/>
    <property type="match status" value="1"/>
</dbReference>
<evidence type="ECO:0000313" key="8">
    <source>
        <dbReference type="Proteomes" id="UP000092840"/>
    </source>
</evidence>
<dbReference type="SUPFAM" id="SSF53850">
    <property type="entry name" value="Periplasmic binding protein-like II"/>
    <property type="match status" value="1"/>
</dbReference>
<dbReference type="SUPFAM" id="SSF46785">
    <property type="entry name" value="Winged helix' DNA-binding domain"/>
    <property type="match status" value="1"/>
</dbReference>
<dbReference type="GO" id="GO:0003700">
    <property type="term" value="F:DNA-binding transcription factor activity"/>
    <property type="evidence" value="ECO:0007669"/>
    <property type="project" value="InterPro"/>
</dbReference>
<dbReference type="Gene3D" id="1.10.10.10">
    <property type="entry name" value="Winged helix-like DNA-binding domain superfamily/Winged helix DNA-binding domain"/>
    <property type="match status" value="1"/>
</dbReference>
<dbReference type="PRINTS" id="PR00039">
    <property type="entry name" value="HTHLYSR"/>
</dbReference>
<organism evidence="6 9">
    <name type="scientific">Marinomonas gallaica</name>
    <dbReference type="NCBI Taxonomy" id="1806667"/>
    <lineage>
        <taxon>Bacteria</taxon>
        <taxon>Pseudomonadati</taxon>
        <taxon>Pseudomonadota</taxon>
        <taxon>Gammaproteobacteria</taxon>
        <taxon>Oceanospirillales</taxon>
        <taxon>Oceanospirillaceae</taxon>
        <taxon>Marinomonas</taxon>
    </lineage>
</organism>
<dbReference type="Gene3D" id="3.40.190.10">
    <property type="entry name" value="Periplasmic binding protein-like II"/>
    <property type="match status" value="2"/>
</dbReference>
<dbReference type="GO" id="GO:0000976">
    <property type="term" value="F:transcription cis-regulatory region binding"/>
    <property type="evidence" value="ECO:0007669"/>
    <property type="project" value="TreeGrafter"/>
</dbReference>
<gene>
    <name evidence="6" type="primary">gltC_3</name>
    <name evidence="6" type="ORF">MGA5115_03505</name>
    <name evidence="7" type="ORF">MGA5116_03463</name>
</gene>
<keyword evidence="3" id="KW-0238">DNA-binding</keyword>
<dbReference type="FunFam" id="1.10.10.10:FF:000001">
    <property type="entry name" value="LysR family transcriptional regulator"/>
    <property type="match status" value="1"/>
</dbReference>
<dbReference type="PANTHER" id="PTHR30126:SF21">
    <property type="entry name" value="TRANSCRIPTIONAL REGULATOR-RELATED"/>
    <property type="match status" value="1"/>
</dbReference>
<dbReference type="InterPro" id="IPR036388">
    <property type="entry name" value="WH-like_DNA-bd_sf"/>
</dbReference>
<dbReference type="InterPro" id="IPR036390">
    <property type="entry name" value="WH_DNA-bd_sf"/>
</dbReference>
<evidence type="ECO:0000313" key="9">
    <source>
        <dbReference type="Proteomes" id="UP000092871"/>
    </source>
</evidence>
<keyword evidence="8" id="KW-1185">Reference proteome</keyword>
<evidence type="ECO:0000313" key="7">
    <source>
        <dbReference type="EMBL" id="SBT22833.1"/>
    </source>
</evidence>
<dbReference type="RefSeq" id="WP_067038609.1">
    <property type="nucleotide sequence ID" value="NZ_FLRA01000035.1"/>
</dbReference>